<gene>
    <name evidence="2" type="ORF">HAX54_051922</name>
</gene>
<keyword evidence="3" id="KW-1185">Reference proteome</keyword>
<sequence length="101" mass="11056">MIQGIKNEASSKLNSVCEEIRPIIEVYGRENQDRVPTSIAKTWIKEDFSKYKEDFDLYFSVIKTVMCPRLATDTTAVGPSKGGAGPQPANAKVMSSKGGVE</sequence>
<comment type="caution">
    <text evidence="2">The sequence shown here is derived from an EMBL/GenBank/DDBJ whole genome shotgun (WGS) entry which is preliminary data.</text>
</comment>
<evidence type="ECO:0000256" key="1">
    <source>
        <dbReference type="SAM" id="MobiDB-lite"/>
    </source>
</evidence>
<feature type="region of interest" description="Disordered" evidence="1">
    <location>
        <begin position="74"/>
        <end position="101"/>
    </location>
</feature>
<proteinExistence type="predicted"/>
<name>A0ABS8WQ26_DATST</name>
<dbReference type="EMBL" id="JACEIK010009325">
    <property type="protein sequence ID" value="MCE3052224.1"/>
    <property type="molecule type" value="Genomic_DNA"/>
</dbReference>
<accession>A0ABS8WQ26</accession>
<evidence type="ECO:0000313" key="2">
    <source>
        <dbReference type="EMBL" id="MCE3052224.1"/>
    </source>
</evidence>
<reference evidence="2 3" key="1">
    <citation type="journal article" date="2021" name="BMC Genomics">
        <title>Datura genome reveals duplications of psychoactive alkaloid biosynthetic genes and high mutation rate following tissue culture.</title>
        <authorList>
            <person name="Rajewski A."/>
            <person name="Carter-House D."/>
            <person name="Stajich J."/>
            <person name="Litt A."/>
        </authorList>
    </citation>
    <scope>NUCLEOTIDE SEQUENCE [LARGE SCALE GENOMIC DNA]</scope>
    <source>
        <strain evidence="2">AR-01</strain>
    </source>
</reference>
<dbReference type="Proteomes" id="UP000823775">
    <property type="component" value="Unassembled WGS sequence"/>
</dbReference>
<protein>
    <submittedName>
        <fullName evidence="2">Uncharacterized protein</fullName>
    </submittedName>
</protein>
<evidence type="ECO:0000313" key="3">
    <source>
        <dbReference type="Proteomes" id="UP000823775"/>
    </source>
</evidence>
<organism evidence="2 3">
    <name type="scientific">Datura stramonium</name>
    <name type="common">Jimsonweed</name>
    <name type="synonym">Common thornapple</name>
    <dbReference type="NCBI Taxonomy" id="4076"/>
    <lineage>
        <taxon>Eukaryota</taxon>
        <taxon>Viridiplantae</taxon>
        <taxon>Streptophyta</taxon>
        <taxon>Embryophyta</taxon>
        <taxon>Tracheophyta</taxon>
        <taxon>Spermatophyta</taxon>
        <taxon>Magnoliopsida</taxon>
        <taxon>eudicotyledons</taxon>
        <taxon>Gunneridae</taxon>
        <taxon>Pentapetalae</taxon>
        <taxon>asterids</taxon>
        <taxon>lamiids</taxon>
        <taxon>Solanales</taxon>
        <taxon>Solanaceae</taxon>
        <taxon>Solanoideae</taxon>
        <taxon>Datureae</taxon>
        <taxon>Datura</taxon>
    </lineage>
</organism>